<dbReference type="OrthoDB" id="3019291at2759"/>
<keyword evidence="4" id="KW-1185">Reference proteome</keyword>
<dbReference type="KEGG" id="mrr:Moror_6094"/>
<comment type="caution">
    <text evidence="3">The sequence shown here is derived from an EMBL/GenBank/DDBJ whole genome shotgun (WGS) entry which is preliminary data.</text>
</comment>
<name>V2WVJ4_MONRO</name>
<evidence type="ECO:0000313" key="3">
    <source>
        <dbReference type="EMBL" id="ESK84571.1"/>
    </source>
</evidence>
<dbReference type="AlphaFoldDB" id="V2WVJ4"/>
<dbReference type="HOGENOM" id="CLU_1267191_0_0_1"/>
<accession>V2WVJ4</accession>
<feature type="region of interest" description="Disordered" evidence="1">
    <location>
        <begin position="1"/>
        <end position="46"/>
    </location>
</feature>
<gene>
    <name evidence="3" type="ORF">Moror_6094</name>
</gene>
<feature type="compositionally biased region" description="Basic and acidic residues" evidence="1">
    <location>
        <begin position="20"/>
        <end position="46"/>
    </location>
</feature>
<reference evidence="3 4" key="1">
    <citation type="journal article" date="2014" name="BMC Genomics">
        <title>Genome and secretome analysis of the hemibiotrophic fungal pathogen, Moniliophthora roreri, which causes frosty pod rot disease of cacao: mechanisms of the biotrophic and necrotrophic phases.</title>
        <authorList>
            <person name="Meinhardt L.W."/>
            <person name="Costa G.G.L."/>
            <person name="Thomazella D.P.T."/>
            <person name="Teixeira P.J.P.L."/>
            <person name="Carazzolle M.F."/>
            <person name="Schuster S.C."/>
            <person name="Carlson J.E."/>
            <person name="Guiltinan M.J."/>
            <person name="Mieczkowski P."/>
            <person name="Farmer A."/>
            <person name="Ramaraj T."/>
            <person name="Crozier J."/>
            <person name="Davis R.E."/>
            <person name="Shao J."/>
            <person name="Melnick R.L."/>
            <person name="Pereira G.A.G."/>
            <person name="Bailey B.A."/>
        </authorList>
    </citation>
    <scope>NUCLEOTIDE SEQUENCE [LARGE SCALE GENOMIC DNA]</scope>
    <source>
        <strain evidence="3 4">MCA 2997</strain>
    </source>
</reference>
<dbReference type="STRING" id="1381753.V2WVJ4"/>
<sequence>MPPPPAPPQNTQKRTWSHQKKTEEEKKAERAEKEHQKAEEKERKEKDKEESFWRTFVGILRVLKWLTVLGYDNQATLHNKIMTPEAWHAKDAALKCCGQTFFSPANSLDLSSLSRCFTKIGVKHPSELNKNKLDYYEVSTSMEVVFTTQIIDCWRVFFGTEDLTAYFNNLVAQEKLPVLDCFIKNAQTLVEGYASLMAFEQVLSSKDALLSGVKSETP</sequence>
<feature type="domain" description="DUF6589" evidence="2">
    <location>
        <begin position="81"/>
        <end position="198"/>
    </location>
</feature>
<dbReference type="Proteomes" id="UP000017559">
    <property type="component" value="Unassembled WGS sequence"/>
</dbReference>
<proteinExistence type="predicted"/>
<evidence type="ECO:0000256" key="1">
    <source>
        <dbReference type="SAM" id="MobiDB-lite"/>
    </source>
</evidence>
<dbReference type="InterPro" id="IPR046496">
    <property type="entry name" value="DUF6589"/>
</dbReference>
<evidence type="ECO:0000259" key="2">
    <source>
        <dbReference type="Pfam" id="PF20231"/>
    </source>
</evidence>
<organism evidence="3 4">
    <name type="scientific">Moniliophthora roreri (strain MCA 2997)</name>
    <name type="common">Cocoa frosty pod rot fungus</name>
    <name type="synonym">Crinipellis roreri</name>
    <dbReference type="NCBI Taxonomy" id="1381753"/>
    <lineage>
        <taxon>Eukaryota</taxon>
        <taxon>Fungi</taxon>
        <taxon>Dikarya</taxon>
        <taxon>Basidiomycota</taxon>
        <taxon>Agaricomycotina</taxon>
        <taxon>Agaricomycetes</taxon>
        <taxon>Agaricomycetidae</taxon>
        <taxon>Agaricales</taxon>
        <taxon>Marasmiineae</taxon>
        <taxon>Marasmiaceae</taxon>
        <taxon>Moniliophthora</taxon>
    </lineage>
</organism>
<evidence type="ECO:0000313" key="4">
    <source>
        <dbReference type="Proteomes" id="UP000017559"/>
    </source>
</evidence>
<protein>
    <recommendedName>
        <fullName evidence="2">DUF6589 domain-containing protein</fullName>
    </recommendedName>
</protein>
<dbReference type="EMBL" id="AWSO01001281">
    <property type="protein sequence ID" value="ESK84571.1"/>
    <property type="molecule type" value="Genomic_DNA"/>
</dbReference>
<dbReference type="Pfam" id="PF20231">
    <property type="entry name" value="DUF6589"/>
    <property type="match status" value="1"/>
</dbReference>